<reference evidence="2 3" key="1">
    <citation type="submission" date="2024-09" db="EMBL/GenBank/DDBJ databases">
        <authorList>
            <person name="Sun Q."/>
            <person name="Mori K."/>
        </authorList>
    </citation>
    <scope>NUCLEOTIDE SEQUENCE [LARGE SCALE GENOMIC DNA]</scope>
    <source>
        <strain evidence="2 3">CGMCC 1.12926</strain>
    </source>
</reference>
<name>A0ABV6BVB3_9FLAO</name>
<dbReference type="RefSeq" id="WP_379684422.1">
    <property type="nucleotide sequence ID" value="NZ_JBHLYW010000010.1"/>
</dbReference>
<dbReference type="Proteomes" id="UP001589734">
    <property type="component" value="Unassembled WGS sequence"/>
</dbReference>
<evidence type="ECO:0000313" key="2">
    <source>
        <dbReference type="EMBL" id="MFC0078632.1"/>
    </source>
</evidence>
<keyword evidence="3" id="KW-1185">Reference proteome</keyword>
<sequence>MKKMESNFNDFEAQKITKNQQKTVRGGDGIDPSDPKKAGGGGGNG</sequence>
<evidence type="ECO:0000313" key="3">
    <source>
        <dbReference type="Proteomes" id="UP001589734"/>
    </source>
</evidence>
<protein>
    <submittedName>
        <fullName evidence="2">RSAM-modified peptide</fullName>
    </submittedName>
</protein>
<accession>A0ABV6BVB3</accession>
<organism evidence="2 3">
    <name type="scientific">Flavobacterium procerum</name>
    <dbReference type="NCBI Taxonomy" id="1455569"/>
    <lineage>
        <taxon>Bacteria</taxon>
        <taxon>Pseudomonadati</taxon>
        <taxon>Bacteroidota</taxon>
        <taxon>Flavobacteriia</taxon>
        <taxon>Flavobacteriales</taxon>
        <taxon>Flavobacteriaceae</taxon>
        <taxon>Flavobacterium</taxon>
    </lineage>
</organism>
<dbReference type="EMBL" id="JBHLYW010000010">
    <property type="protein sequence ID" value="MFC0078632.1"/>
    <property type="molecule type" value="Genomic_DNA"/>
</dbReference>
<comment type="caution">
    <text evidence="2">The sequence shown here is derived from an EMBL/GenBank/DDBJ whole genome shotgun (WGS) entry which is preliminary data.</text>
</comment>
<evidence type="ECO:0000256" key="1">
    <source>
        <dbReference type="SAM" id="MobiDB-lite"/>
    </source>
</evidence>
<proteinExistence type="predicted"/>
<gene>
    <name evidence="2" type="ORF">ACFFLS_16405</name>
</gene>
<feature type="region of interest" description="Disordered" evidence="1">
    <location>
        <begin position="1"/>
        <end position="45"/>
    </location>
</feature>